<protein>
    <submittedName>
        <fullName evidence="2">659_t:CDS:1</fullName>
    </submittedName>
</protein>
<gene>
    <name evidence="2" type="ORF">ALEPTO_LOCUS14302</name>
</gene>
<comment type="caution">
    <text evidence="2">The sequence shown here is derived from an EMBL/GenBank/DDBJ whole genome shotgun (WGS) entry which is preliminary data.</text>
</comment>
<evidence type="ECO:0000256" key="1">
    <source>
        <dbReference type="SAM" id="Phobius"/>
    </source>
</evidence>
<reference evidence="2" key="1">
    <citation type="submission" date="2021-06" db="EMBL/GenBank/DDBJ databases">
        <authorList>
            <person name="Kallberg Y."/>
            <person name="Tangrot J."/>
            <person name="Rosling A."/>
        </authorList>
    </citation>
    <scope>NUCLEOTIDE SEQUENCE</scope>
    <source>
        <strain evidence="2">FL130A</strain>
    </source>
</reference>
<dbReference type="AlphaFoldDB" id="A0A9N9JBT2"/>
<sequence length="82" mass="9474">ICSGIPELYNILVLWDLQYQDIHNAYGSTFCRGEMIILSNWSLAVAAVIWLSFMDFVIIVWAFLIEVLEAMFTNKVPIFLDK</sequence>
<accession>A0A9N9JBT2</accession>
<keyword evidence="1" id="KW-1133">Transmembrane helix</keyword>
<proteinExistence type="predicted"/>
<evidence type="ECO:0000313" key="3">
    <source>
        <dbReference type="Proteomes" id="UP000789508"/>
    </source>
</evidence>
<dbReference type="Proteomes" id="UP000789508">
    <property type="component" value="Unassembled WGS sequence"/>
</dbReference>
<evidence type="ECO:0000313" key="2">
    <source>
        <dbReference type="EMBL" id="CAG8774125.1"/>
    </source>
</evidence>
<organism evidence="2 3">
    <name type="scientific">Ambispora leptoticha</name>
    <dbReference type="NCBI Taxonomy" id="144679"/>
    <lineage>
        <taxon>Eukaryota</taxon>
        <taxon>Fungi</taxon>
        <taxon>Fungi incertae sedis</taxon>
        <taxon>Mucoromycota</taxon>
        <taxon>Glomeromycotina</taxon>
        <taxon>Glomeromycetes</taxon>
        <taxon>Archaeosporales</taxon>
        <taxon>Ambisporaceae</taxon>
        <taxon>Ambispora</taxon>
    </lineage>
</organism>
<feature type="transmembrane region" description="Helical" evidence="1">
    <location>
        <begin position="43"/>
        <end position="65"/>
    </location>
</feature>
<dbReference type="EMBL" id="CAJVPS010054489">
    <property type="protein sequence ID" value="CAG8774125.1"/>
    <property type="molecule type" value="Genomic_DNA"/>
</dbReference>
<keyword evidence="1" id="KW-0472">Membrane</keyword>
<name>A0A9N9JBT2_9GLOM</name>
<keyword evidence="1" id="KW-0812">Transmembrane</keyword>
<keyword evidence="3" id="KW-1185">Reference proteome</keyword>
<feature type="non-terminal residue" evidence="2">
    <location>
        <position position="1"/>
    </location>
</feature>
<feature type="non-terminal residue" evidence="2">
    <location>
        <position position="82"/>
    </location>
</feature>